<comment type="cofactor">
    <cofactor evidence="2">
        <name>Zn(2+)</name>
        <dbReference type="ChEBI" id="CHEBI:29105"/>
    </cofactor>
</comment>
<evidence type="ECO:0000313" key="15">
    <source>
        <dbReference type="EMBL" id="OIN58606.1"/>
    </source>
</evidence>
<keyword evidence="9" id="KW-0378">Hydrolase</keyword>
<dbReference type="GO" id="GO:0005737">
    <property type="term" value="C:cytoplasm"/>
    <property type="evidence" value="ECO:0007669"/>
    <property type="project" value="TreeGrafter"/>
</dbReference>
<keyword evidence="12" id="KW-0732">Signal</keyword>
<dbReference type="InterPro" id="IPR027268">
    <property type="entry name" value="Peptidase_M4/M1_CTD_sf"/>
</dbReference>
<dbReference type="Pfam" id="PF01433">
    <property type="entry name" value="Peptidase_M1"/>
    <property type="match status" value="1"/>
</dbReference>
<dbReference type="GO" id="GO:0016020">
    <property type="term" value="C:membrane"/>
    <property type="evidence" value="ECO:0007669"/>
    <property type="project" value="TreeGrafter"/>
</dbReference>
<evidence type="ECO:0000256" key="9">
    <source>
        <dbReference type="ARBA" id="ARBA00022801"/>
    </source>
</evidence>
<proteinExistence type="inferred from homology"/>
<evidence type="ECO:0000256" key="1">
    <source>
        <dbReference type="ARBA" id="ARBA00000098"/>
    </source>
</evidence>
<feature type="chain" id="PRO_5010186032" description="Aminopeptidase N" evidence="12">
    <location>
        <begin position="23"/>
        <end position="856"/>
    </location>
</feature>
<dbReference type="PRINTS" id="PR00756">
    <property type="entry name" value="ALADIPTASE"/>
</dbReference>
<dbReference type="InterPro" id="IPR045357">
    <property type="entry name" value="Aminopeptidase_N-like_N"/>
</dbReference>
<comment type="caution">
    <text evidence="15">The sequence shown here is derived from an EMBL/GenBank/DDBJ whole genome shotgun (WGS) entry which is preliminary data.</text>
</comment>
<dbReference type="EMBL" id="MORL01000006">
    <property type="protein sequence ID" value="OIN58606.1"/>
    <property type="molecule type" value="Genomic_DNA"/>
</dbReference>
<dbReference type="EC" id="3.4.11.2" evidence="4"/>
<dbReference type="GO" id="GO:0005615">
    <property type="term" value="C:extracellular space"/>
    <property type="evidence" value="ECO:0007669"/>
    <property type="project" value="TreeGrafter"/>
</dbReference>
<evidence type="ECO:0000256" key="4">
    <source>
        <dbReference type="ARBA" id="ARBA00012564"/>
    </source>
</evidence>
<dbReference type="SUPFAM" id="SSF63737">
    <property type="entry name" value="Leukotriene A4 hydrolase N-terminal domain"/>
    <property type="match status" value="1"/>
</dbReference>
<dbReference type="SUPFAM" id="SSF48371">
    <property type="entry name" value="ARM repeat"/>
    <property type="match status" value="1"/>
</dbReference>
<feature type="domain" description="Peptidase M1 membrane alanine aminopeptidase" evidence="13">
    <location>
        <begin position="301"/>
        <end position="505"/>
    </location>
</feature>
<dbReference type="GO" id="GO:0008270">
    <property type="term" value="F:zinc ion binding"/>
    <property type="evidence" value="ECO:0007669"/>
    <property type="project" value="InterPro"/>
</dbReference>
<evidence type="ECO:0000256" key="11">
    <source>
        <dbReference type="ARBA" id="ARBA00023049"/>
    </source>
</evidence>
<dbReference type="SUPFAM" id="SSF55486">
    <property type="entry name" value="Metalloproteases ('zincins'), catalytic domain"/>
    <property type="match status" value="1"/>
</dbReference>
<dbReference type="PANTHER" id="PTHR11533:SF174">
    <property type="entry name" value="PUROMYCIN-SENSITIVE AMINOPEPTIDASE-RELATED"/>
    <property type="match status" value="1"/>
</dbReference>
<name>A0A1S2VK89_9BACT</name>
<dbReference type="GO" id="GO:0006508">
    <property type="term" value="P:proteolysis"/>
    <property type="evidence" value="ECO:0007669"/>
    <property type="project" value="UniProtKB-KW"/>
</dbReference>
<dbReference type="OrthoDB" id="100605at2"/>
<evidence type="ECO:0000256" key="6">
    <source>
        <dbReference type="ARBA" id="ARBA00022438"/>
    </source>
</evidence>
<dbReference type="Pfam" id="PF17900">
    <property type="entry name" value="Peptidase_M1_N"/>
    <property type="match status" value="1"/>
</dbReference>
<accession>A0A1S2VK89</accession>
<comment type="catalytic activity">
    <reaction evidence="1">
        <text>Release of an N-terminal amino acid, Xaa-|-Yaa- from a peptide, amide or arylamide. Xaa is preferably Ala, but may be most amino acids including Pro (slow action). When a terminal hydrophobic residue is followed by a prolyl residue, the two may be released as an intact Xaa-Pro dipeptide.</text>
        <dbReference type="EC" id="3.4.11.2"/>
    </reaction>
</comment>
<protein>
    <recommendedName>
        <fullName evidence="5">Aminopeptidase N</fullName>
        <ecNumber evidence="4">3.4.11.2</ecNumber>
    </recommendedName>
</protein>
<dbReference type="InterPro" id="IPR014782">
    <property type="entry name" value="Peptidase_M1_dom"/>
</dbReference>
<keyword evidence="16" id="KW-1185">Reference proteome</keyword>
<comment type="similarity">
    <text evidence="3">Belongs to the peptidase M1 family.</text>
</comment>
<evidence type="ECO:0000256" key="8">
    <source>
        <dbReference type="ARBA" id="ARBA00022723"/>
    </source>
</evidence>
<dbReference type="Pfam" id="PF13646">
    <property type="entry name" value="HEAT_2"/>
    <property type="match status" value="1"/>
</dbReference>
<dbReference type="GO" id="GO:0070006">
    <property type="term" value="F:metalloaminopeptidase activity"/>
    <property type="evidence" value="ECO:0007669"/>
    <property type="project" value="TreeGrafter"/>
</dbReference>
<dbReference type="CDD" id="cd09603">
    <property type="entry name" value="M1_APN_like"/>
    <property type="match status" value="1"/>
</dbReference>
<gene>
    <name evidence="15" type="ORF">BLX24_13630</name>
</gene>
<evidence type="ECO:0000256" key="7">
    <source>
        <dbReference type="ARBA" id="ARBA00022670"/>
    </source>
</evidence>
<dbReference type="InterPro" id="IPR004155">
    <property type="entry name" value="PBS_lyase_HEAT"/>
</dbReference>
<evidence type="ECO:0000256" key="10">
    <source>
        <dbReference type="ARBA" id="ARBA00022833"/>
    </source>
</evidence>
<dbReference type="GO" id="GO:0043171">
    <property type="term" value="P:peptide catabolic process"/>
    <property type="evidence" value="ECO:0007669"/>
    <property type="project" value="TreeGrafter"/>
</dbReference>
<evidence type="ECO:0000259" key="14">
    <source>
        <dbReference type="Pfam" id="PF17900"/>
    </source>
</evidence>
<reference evidence="15 16" key="1">
    <citation type="submission" date="2016-10" db="EMBL/GenBank/DDBJ databases">
        <title>Arsenicibacter rosenii gen. nov., sp. nov., an efficient arsenic-methylating bacterium isolated from an arsenic-contaminated paddy soil.</title>
        <authorList>
            <person name="Huang K."/>
        </authorList>
    </citation>
    <scope>NUCLEOTIDE SEQUENCE [LARGE SCALE GENOMIC DNA]</scope>
    <source>
        <strain evidence="15 16">SM-1</strain>
    </source>
</reference>
<dbReference type="InterPro" id="IPR011989">
    <property type="entry name" value="ARM-like"/>
</dbReference>
<sequence>MKIGLTQILVAFAIGVATTAVAGAMPSDTTRKEFFETRNRQYNSSRTLACDLLHTRLDLRFDWAKQYVEGVATLRFKPYFYPQNTLAIDAKGFQIHSIVLLDTLTAYDSLSRKTVRRPVRDSLTYTYPGQKTIQLKLPRTYTRKDTFSIRIVYTAKPNELPGIFTRTNGAITDDKGLYFINPDGKDPRKPRQLWTQGETEANSCWFPTIDSPNEKMTQDIYLTVEKGQRTLSNGRLVSSTPNADGSRTDHWQQTLPHAPYLAMIAVGDFAYVRDTGPRNMEVSYYVEPAYEKEARAIFGRTPAMIGLFEKLFGVLFPWDKYSQIVVRDFVSGAMENTTATVHQEGVHMDRRQLLDGDSDDVIAHELAHHWFGDLVTCESWANLPLNEAFATYAEYLWYENARGRDEADLHLLADLNQYLNEAEQKQEPLIRYGYADREDMFDSHSYQKGGRVLHYLRRMVGDEAFFLALKQYLIRYQYKTVELADLRETFEDVTGQDLNWFFNQWFMAPGHATIKVAQSYVPGYVTLVANQQASGPYTPVYRLPLKVDVWVKGKLTTHDIVMTQARQSFTFPAEQEPDLVIFDADHRMVGTVEQERDLRMTLFQYDRRLAYQERHDAVLRLGDKDKGFFGDISAQHKLVEALNDPFWRVRQSAINQFADYKGPLREEVVRLLRDKAQHDKKPAVRAEALLTLHSIDAKANLPLLKAALADSSCLVASVALENYLEQQPADAAKVAARFEQSANGEILTAVAEYYATKADPARYDWYVSNLKQLKPQEAYNFIQVFGKYLLRSSVDLQRKALPLLENVARFEKPWFVRFGAYQALGLLLDVDGVEGLRQDIRNKEEDPQLKSLYEKF</sequence>
<dbReference type="Gene3D" id="2.60.40.1730">
    <property type="entry name" value="tricorn interacting facor f3 domain"/>
    <property type="match status" value="1"/>
</dbReference>
<dbReference type="GO" id="GO:0042277">
    <property type="term" value="F:peptide binding"/>
    <property type="evidence" value="ECO:0007669"/>
    <property type="project" value="TreeGrafter"/>
</dbReference>
<evidence type="ECO:0000256" key="5">
    <source>
        <dbReference type="ARBA" id="ARBA00015611"/>
    </source>
</evidence>
<dbReference type="SMART" id="SM00567">
    <property type="entry name" value="EZ_HEAT"/>
    <property type="match status" value="3"/>
</dbReference>
<keyword evidence="10" id="KW-0862">Zinc</keyword>
<keyword evidence="8" id="KW-0479">Metal-binding</keyword>
<dbReference type="Proteomes" id="UP000181790">
    <property type="component" value="Unassembled WGS sequence"/>
</dbReference>
<dbReference type="RefSeq" id="WP_071503713.1">
    <property type="nucleotide sequence ID" value="NZ_MORL01000006.1"/>
</dbReference>
<evidence type="ECO:0000256" key="3">
    <source>
        <dbReference type="ARBA" id="ARBA00010136"/>
    </source>
</evidence>
<evidence type="ECO:0000259" key="13">
    <source>
        <dbReference type="Pfam" id="PF01433"/>
    </source>
</evidence>
<dbReference type="InterPro" id="IPR042097">
    <property type="entry name" value="Aminopeptidase_N-like_N_sf"/>
</dbReference>
<dbReference type="InterPro" id="IPR050344">
    <property type="entry name" value="Peptidase_M1_aminopeptidases"/>
</dbReference>
<dbReference type="InterPro" id="IPR001930">
    <property type="entry name" value="Peptidase_M1"/>
</dbReference>
<evidence type="ECO:0000256" key="2">
    <source>
        <dbReference type="ARBA" id="ARBA00001947"/>
    </source>
</evidence>
<organism evidence="15 16">
    <name type="scientific">Arsenicibacter rosenii</name>
    <dbReference type="NCBI Taxonomy" id="1750698"/>
    <lineage>
        <taxon>Bacteria</taxon>
        <taxon>Pseudomonadati</taxon>
        <taxon>Bacteroidota</taxon>
        <taxon>Cytophagia</taxon>
        <taxon>Cytophagales</taxon>
        <taxon>Spirosomataceae</taxon>
        <taxon>Arsenicibacter</taxon>
    </lineage>
</organism>
<evidence type="ECO:0000313" key="16">
    <source>
        <dbReference type="Proteomes" id="UP000181790"/>
    </source>
</evidence>
<keyword evidence="6" id="KW-0031">Aminopeptidase</keyword>
<dbReference type="PANTHER" id="PTHR11533">
    <property type="entry name" value="PROTEASE M1 ZINC METALLOPROTEASE"/>
    <property type="match status" value="1"/>
</dbReference>
<keyword evidence="7" id="KW-0645">Protease</keyword>
<dbReference type="InterPro" id="IPR016024">
    <property type="entry name" value="ARM-type_fold"/>
</dbReference>
<evidence type="ECO:0000256" key="12">
    <source>
        <dbReference type="SAM" id="SignalP"/>
    </source>
</evidence>
<dbReference type="AlphaFoldDB" id="A0A1S2VK89"/>
<dbReference type="Gene3D" id="1.10.390.10">
    <property type="entry name" value="Neutral Protease Domain 2"/>
    <property type="match status" value="1"/>
</dbReference>
<feature type="signal peptide" evidence="12">
    <location>
        <begin position="1"/>
        <end position="22"/>
    </location>
</feature>
<dbReference type="GO" id="GO:0016285">
    <property type="term" value="F:alanyl aminopeptidase activity"/>
    <property type="evidence" value="ECO:0007669"/>
    <property type="project" value="UniProtKB-EC"/>
</dbReference>
<feature type="domain" description="Aminopeptidase N-like N-terminal" evidence="14">
    <location>
        <begin position="54"/>
        <end position="261"/>
    </location>
</feature>
<dbReference type="Gene3D" id="1.25.10.10">
    <property type="entry name" value="Leucine-rich Repeat Variant"/>
    <property type="match status" value="1"/>
</dbReference>
<keyword evidence="11" id="KW-0482">Metalloprotease</keyword>